<dbReference type="Gene3D" id="3.40.630.30">
    <property type="match status" value="1"/>
</dbReference>
<dbReference type="InterPro" id="IPR050769">
    <property type="entry name" value="NAT_camello-type"/>
</dbReference>
<feature type="domain" description="N-acetyltransferase" evidence="3">
    <location>
        <begin position="146"/>
        <end position="306"/>
    </location>
</feature>
<dbReference type="EMBL" id="BAPV01000002">
    <property type="protein sequence ID" value="GBQ83334.1"/>
    <property type="molecule type" value="Genomic_DNA"/>
</dbReference>
<proteinExistence type="predicted"/>
<dbReference type="InterPro" id="IPR000182">
    <property type="entry name" value="GNAT_dom"/>
</dbReference>
<dbReference type="InterPro" id="IPR016181">
    <property type="entry name" value="Acyl_CoA_acyltransferase"/>
</dbReference>
<keyword evidence="5" id="KW-1185">Reference proteome</keyword>
<dbReference type="PROSITE" id="PS51186">
    <property type="entry name" value="GNAT"/>
    <property type="match status" value="1"/>
</dbReference>
<evidence type="ECO:0000313" key="5">
    <source>
        <dbReference type="Proteomes" id="UP001062776"/>
    </source>
</evidence>
<evidence type="ECO:0000256" key="1">
    <source>
        <dbReference type="ARBA" id="ARBA00022679"/>
    </source>
</evidence>
<dbReference type="PRINTS" id="PR00598">
    <property type="entry name" value="HTHMARR"/>
</dbReference>
<dbReference type="PANTHER" id="PTHR13947:SF37">
    <property type="entry name" value="LD18367P"/>
    <property type="match status" value="1"/>
</dbReference>
<feature type="domain" description="HTH marR-type" evidence="2">
    <location>
        <begin position="1"/>
        <end position="136"/>
    </location>
</feature>
<dbReference type="InterPro" id="IPR036390">
    <property type="entry name" value="WH_DNA-bd_sf"/>
</dbReference>
<dbReference type="PANTHER" id="PTHR13947">
    <property type="entry name" value="GNAT FAMILY N-ACETYLTRANSFERASE"/>
    <property type="match status" value="1"/>
</dbReference>
<dbReference type="SMART" id="SM00347">
    <property type="entry name" value="HTH_MARR"/>
    <property type="match status" value="1"/>
</dbReference>
<evidence type="ECO:0000259" key="2">
    <source>
        <dbReference type="PROSITE" id="PS50995"/>
    </source>
</evidence>
<name>A0ABQ0PWE8_9PROT</name>
<dbReference type="PROSITE" id="PS50995">
    <property type="entry name" value="HTH_MARR_2"/>
    <property type="match status" value="1"/>
</dbReference>
<dbReference type="Proteomes" id="UP001062776">
    <property type="component" value="Unassembled WGS sequence"/>
</dbReference>
<dbReference type="SUPFAM" id="SSF55729">
    <property type="entry name" value="Acyl-CoA N-acyltransferases (Nat)"/>
    <property type="match status" value="1"/>
</dbReference>
<reference evidence="4" key="1">
    <citation type="submission" date="2013-04" db="EMBL/GenBank/DDBJ databases">
        <title>The genome sequencing project of 58 acetic acid bacteria.</title>
        <authorList>
            <person name="Okamoto-Kainuma A."/>
            <person name="Ishikawa M."/>
            <person name="Umino S."/>
            <person name="Koizumi Y."/>
            <person name="Shiwa Y."/>
            <person name="Yoshikawa H."/>
            <person name="Matsutani M."/>
            <person name="Matsushita K."/>
        </authorList>
    </citation>
    <scope>NUCLEOTIDE SEQUENCE</scope>
    <source>
        <strain evidence="4">NRIC 0535</strain>
    </source>
</reference>
<evidence type="ECO:0000259" key="3">
    <source>
        <dbReference type="PROSITE" id="PS51186"/>
    </source>
</evidence>
<dbReference type="Pfam" id="PF00583">
    <property type="entry name" value="Acetyltransf_1"/>
    <property type="match status" value="1"/>
</dbReference>
<comment type="caution">
    <text evidence="4">The sequence shown here is derived from an EMBL/GenBank/DDBJ whole genome shotgun (WGS) entry which is preliminary data.</text>
</comment>
<dbReference type="InterPro" id="IPR000835">
    <property type="entry name" value="HTH_MarR-typ"/>
</dbReference>
<protein>
    <submittedName>
        <fullName evidence="4">Histone acetyltransferase HPA2</fullName>
    </submittedName>
</protein>
<keyword evidence="1" id="KW-0808">Transferase</keyword>
<dbReference type="Pfam" id="PF01047">
    <property type="entry name" value="MarR"/>
    <property type="match status" value="1"/>
</dbReference>
<sequence>MDDMIEAVRRYNRFYVKHIGAIDIHFLGEEISMAEARVLLEIARHEPIRASTLQEILQIDRGYLSRIITRLGRRALVARDDASQDRRSRPVSLTPEGKLFVAQLDRRMNDAIRASLNGLDPVERRDLVTSLRQVQSLLSPGDKAALSLRAPRPGEISLIAARQSALYAESHGWGEKLECLIAETVAQFMRHFTPEREACWVADLGGIMAGAVFLTDETRLGAPGTARLRLLHVEPFARRQGVGDALVQQCVAFAADRGFERVILWTHTVLDTARRLYARNGFSCISTAPHDLFGVTLQGEDWEKRL</sequence>
<gene>
    <name evidence="4" type="ORF">AA0535_0222</name>
</gene>
<dbReference type="SUPFAM" id="SSF46785">
    <property type="entry name" value="Winged helix' DNA-binding domain"/>
    <property type="match status" value="1"/>
</dbReference>
<dbReference type="CDD" id="cd04301">
    <property type="entry name" value="NAT_SF"/>
    <property type="match status" value="1"/>
</dbReference>
<organism evidence="4 5">
    <name type="scientific">Asaia krungthepensis NRIC 0535</name>
    <dbReference type="NCBI Taxonomy" id="1307925"/>
    <lineage>
        <taxon>Bacteria</taxon>
        <taxon>Pseudomonadati</taxon>
        <taxon>Pseudomonadota</taxon>
        <taxon>Alphaproteobacteria</taxon>
        <taxon>Acetobacterales</taxon>
        <taxon>Acetobacteraceae</taxon>
        <taxon>Asaia</taxon>
    </lineage>
</organism>
<dbReference type="InterPro" id="IPR036388">
    <property type="entry name" value="WH-like_DNA-bd_sf"/>
</dbReference>
<dbReference type="Gene3D" id="1.10.10.10">
    <property type="entry name" value="Winged helix-like DNA-binding domain superfamily/Winged helix DNA-binding domain"/>
    <property type="match status" value="1"/>
</dbReference>
<accession>A0ABQ0PWE8</accession>
<dbReference type="RefSeq" id="WP_264814038.1">
    <property type="nucleotide sequence ID" value="NZ_BAPV01000002.1"/>
</dbReference>
<evidence type="ECO:0000313" key="4">
    <source>
        <dbReference type="EMBL" id="GBQ83334.1"/>
    </source>
</evidence>